<dbReference type="KEGG" id="mko:MKLM6_0902"/>
<dbReference type="Proteomes" id="UP000077734">
    <property type="component" value="Unassembled WGS sequence"/>
</dbReference>
<protein>
    <submittedName>
        <fullName evidence="1">Uncharacterized protein</fullName>
    </submittedName>
</protein>
<comment type="caution">
    <text evidence="1">The sequence shown here is derived from an EMBL/GenBank/DDBJ whole genome shotgun (WGS) entry which is preliminary data.</text>
</comment>
<proteinExistence type="predicted"/>
<dbReference type="RefSeq" id="WP_064028564.1">
    <property type="nucleotide sequence ID" value="NZ_CP023669.1"/>
</dbReference>
<accession>A0A291IG81</accession>
<dbReference type="AlphaFoldDB" id="A0A291IG81"/>
<sequence length="98" mass="10825">MRDYLSKALFGSREGLIFVIASAIYVAIGVSAEFSPVMASEFGFIGLMSLFMPGFLLIFFLKIGGHRRNYLSTWFNTSMMLIFALVPFLVVAKSAIIG</sequence>
<reference evidence="1 2" key="1">
    <citation type="submission" date="2016-03" db="EMBL/GenBank/DDBJ databases">
        <authorList>
            <person name="Heylen K."/>
            <person name="De Vos P."/>
            <person name="Vekeman B."/>
        </authorList>
    </citation>
    <scope>NUCLEOTIDE SEQUENCE [LARGE SCALE GENOMIC DNA]</scope>
    <source>
        <strain evidence="1 2">R-49807</strain>
    </source>
</reference>
<organism evidence="1 2">
    <name type="scientific">Methylomonas koyamae</name>
    <dbReference type="NCBI Taxonomy" id="702114"/>
    <lineage>
        <taxon>Bacteria</taxon>
        <taxon>Pseudomonadati</taxon>
        <taxon>Pseudomonadota</taxon>
        <taxon>Gammaproteobacteria</taxon>
        <taxon>Methylococcales</taxon>
        <taxon>Methylococcaceae</taxon>
        <taxon>Methylomonas</taxon>
    </lineage>
</organism>
<evidence type="ECO:0000313" key="2">
    <source>
        <dbReference type="Proteomes" id="UP000077734"/>
    </source>
</evidence>
<keyword evidence="2" id="KW-1185">Reference proteome</keyword>
<dbReference type="EMBL" id="LUUL01000094">
    <property type="protein sequence ID" value="OAI24101.1"/>
    <property type="molecule type" value="Genomic_DNA"/>
</dbReference>
<name>A0A291IG81_9GAMM</name>
<gene>
    <name evidence="1" type="ORF">A1356_16510</name>
</gene>
<evidence type="ECO:0000313" key="1">
    <source>
        <dbReference type="EMBL" id="OAI24101.1"/>
    </source>
</evidence>